<dbReference type="PANTHER" id="PTHR13466:SF19">
    <property type="entry name" value="NUCLEUS-VACUOLE JUNCTION PROTEIN 2"/>
    <property type="match status" value="1"/>
</dbReference>
<dbReference type="GO" id="GO:0008289">
    <property type="term" value="F:lipid binding"/>
    <property type="evidence" value="ECO:0007669"/>
    <property type="project" value="TreeGrafter"/>
</dbReference>
<evidence type="ECO:0000256" key="1">
    <source>
        <dbReference type="ARBA" id="ARBA00004586"/>
    </source>
</evidence>
<protein>
    <submittedName>
        <fullName evidence="3">Uncharacterized protein</fullName>
    </submittedName>
</protein>
<dbReference type="GO" id="GO:0032865">
    <property type="term" value="C:ERMES complex"/>
    <property type="evidence" value="ECO:0007669"/>
    <property type="project" value="TreeGrafter"/>
</dbReference>
<evidence type="ECO:0000313" key="4">
    <source>
        <dbReference type="Proteomes" id="UP001194468"/>
    </source>
</evidence>
<evidence type="ECO:0000256" key="2">
    <source>
        <dbReference type="SAM" id="MobiDB-lite"/>
    </source>
</evidence>
<dbReference type="PANTHER" id="PTHR13466">
    <property type="entry name" value="TEX2 PROTEIN-RELATED"/>
    <property type="match status" value="1"/>
</dbReference>
<keyword evidence="4" id="KW-1185">Reference proteome</keyword>
<evidence type="ECO:0000313" key="3">
    <source>
        <dbReference type="EMBL" id="KAF8433565.1"/>
    </source>
</evidence>
<dbReference type="Proteomes" id="UP001194468">
    <property type="component" value="Unassembled WGS sequence"/>
</dbReference>
<feature type="region of interest" description="Disordered" evidence="2">
    <location>
        <begin position="126"/>
        <end position="157"/>
    </location>
</feature>
<dbReference type="GO" id="GO:1990456">
    <property type="term" value="P:mitochondrion-endoplasmic reticulum membrane tethering"/>
    <property type="evidence" value="ECO:0007669"/>
    <property type="project" value="TreeGrafter"/>
</dbReference>
<dbReference type="EMBL" id="WHUW01000033">
    <property type="protein sequence ID" value="KAF8433565.1"/>
    <property type="molecule type" value="Genomic_DNA"/>
</dbReference>
<dbReference type="GO" id="GO:0005789">
    <property type="term" value="C:endoplasmic reticulum membrane"/>
    <property type="evidence" value="ECO:0007669"/>
    <property type="project" value="UniProtKB-SubCell"/>
</dbReference>
<reference evidence="3" key="2">
    <citation type="journal article" date="2020" name="Nat. Commun.">
        <title>Large-scale genome sequencing of mycorrhizal fungi provides insights into the early evolution of symbiotic traits.</title>
        <authorList>
            <person name="Miyauchi S."/>
            <person name="Kiss E."/>
            <person name="Kuo A."/>
            <person name="Drula E."/>
            <person name="Kohler A."/>
            <person name="Sanchez-Garcia M."/>
            <person name="Morin E."/>
            <person name="Andreopoulos B."/>
            <person name="Barry K.W."/>
            <person name="Bonito G."/>
            <person name="Buee M."/>
            <person name="Carver A."/>
            <person name="Chen C."/>
            <person name="Cichocki N."/>
            <person name="Clum A."/>
            <person name="Culley D."/>
            <person name="Crous P.W."/>
            <person name="Fauchery L."/>
            <person name="Girlanda M."/>
            <person name="Hayes R.D."/>
            <person name="Keri Z."/>
            <person name="LaButti K."/>
            <person name="Lipzen A."/>
            <person name="Lombard V."/>
            <person name="Magnuson J."/>
            <person name="Maillard F."/>
            <person name="Murat C."/>
            <person name="Nolan M."/>
            <person name="Ohm R.A."/>
            <person name="Pangilinan J."/>
            <person name="Pereira M.F."/>
            <person name="Perotto S."/>
            <person name="Peter M."/>
            <person name="Pfister S."/>
            <person name="Riley R."/>
            <person name="Sitrit Y."/>
            <person name="Stielow J.B."/>
            <person name="Szollosi G."/>
            <person name="Zifcakova L."/>
            <person name="Stursova M."/>
            <person name="Spatafora J.W."/>
            <person name="Tedersoo L."/>
            <person name="Vaario L.M."/>
            <person name="Yamada A."/>
            <person name="Yan M."/>
            <person name="Wang P."/>
            <person name="Xu J."/>
            <person name="Bruns T."/>
            <person name="Baldrian P."/>
            <person name="Vilgalys R."/>
            <person name="Dunand C."/>
            <person name="Henrissat B."/>
            <person name="Grigoriev I.V."/>
            <person name="Hibbett D."/>
            <person name="Nagy L.G."/>
            <person name="Martin F.M."/>
        </authorList>
    </citation>
    <scope>NUCLEOTIDE SEQUENCE</scope>
    <source>
        <strain evidence="3">BED1</strain>
    </source>
</reference>
<comment type="subcellular location">
    <subcellularLocation>
        <location evidence="1">Endoplasmic reticulum membrane</location>
    </subcellularLocation>
</comment>
<name>A0AAD4BL41_BOLED</name>
<comment type="caution">
    <text evidence="3">The sequence shown here is derived from an EMBL/GenBank/DDBJ whole genome shotgun (WGS) entry which is preliminary data.</text>
</comment>
<dbReference type="GO" id="GO:0015914">
    <property type="term" value="P:phospholipid transport"/>
    <property type="evidence" value="ECO:0007669"/>
    <property type="project" value="TreeGrafter"/>
</dbReference>
<reference evidence="3" key="1">
    <citation type="submission" date="2019-10" db="EMBL/GenBank/DDBJ databases">
        <authorList>
            <consortium name="DOE Joint Genome Institute"/>
            <person name="Kuo A."/>
            <person name="Miyauchi S."/>
            <person name="Kiss E."/>
            <person name="Drula E."/>
            <person name="Kohler A."/>
            <person name="Sanchez-Garcia M."/>
            <person name="Andreopoulos B."/>
            <person name="Barry K.W."/>
            <person name="Bonito G."/>
            <person name="Buee M."/>
            <person name="Carver A."/>
            <person name="Chen C."/>
            <person name="Cichocki N."/>
            <person name="Clum A."/>
            <person name="Culley D."/>
            <person name="Crous P.W."/>
            <person name="Fauchery L."/>
            <person name="Girlanda M."/>
            <person name="Hayes R."/>
            <person name="Keri Z."/>
            <person name="LaButti K."/>
            <person name="Lipzen A."/>
            <person name="Lombard V."/>
            <person name="Magnuson J."/>
            <person name="Maillard F."/>
            <person name="Morin E."/>
            <person name="Murat C."/>
            <person name="Nolan M."/>
            <person name="Ohm R."/>
            <person name="Pangilinan J."/>
            <person name="Pereira M."/>
            <person name="Perotto S."/>
            <person name="Peter M."/>
            <person name="Riley R."/>
            <person name="Sitrit Y."/>
            <person name="Stielow B."/>
            <person name="Szollosi G."/>
            <person name="Zifcakova L."/>
            <person name="Stursova M."/>
            <person name="Spatafora J.W."/>
            <person name="Tedersoo L."/>
            <person name="Vaario L.-M."/>
            <person name="Yamada A."/>
            <person name="Yan M."/>
            <person name="Wang P."/>
            <person name="Xu J."/>
            <person name="Bruns T."/>
            <person name="Baldrian P."/>
            <person name="Vilgalys R."/>
            <person name="Henrissat B."/>
            <person name="Grigoriev I.V."/>
            <person name="Hibbett D."/>
            <person name="Nagy L.G."/>
            <person name="Martin F.M."/>
        </authorList>
    </citation>
    <scope>NUCLEOTIDE SEQUENCE</scope>
    <source>
        <strain evidence="3">BED1</strain>
    </source>
</reference>
<organism evidence="3 4">
    <name type="scientific">Boletus edulis BED1</name>
    <dbReference type="NCBI Taxonomy" id="1328754"/>
    <lineage>
        <taxon>Eukaryota</taxon>
        <taxon>Fungi</taxon>
        <taxon>Dikarya</taxon>
        <taxon>Basidiomycota</taxon>
        <taxon>Agaricomycotina</taxon>
        <taxon>Agaricomycetes</taxon>
        <taxon>Agaricomycetidae</taxon>
        <taxon>Boletales</taxon>
        <taxon>Boletineae</taxon>
        <taxon>Boletaceae</taxon>
        <taxon>Boletoideae</taxon>
        <taxon>Boletus</taxon>
    </lineage>
</organism>
<accession>A0AAD4BL41</accession>
<gene>
    <name evidence="3" type="ORF">L210DRAFT_2714202</name>
</gene>
<sequence length="157" mass="17391">MPPCFVSIFGQADAFIVERGSPLLPRTIRDPVKMTKNVGSVASNFCHFPVKLVLAVVVRKLEGNLLVWYGFTKTPCMVINVEPIVSDRQITWSMILNTIEAKIEETCCPIWTISVSLAVPGMNTARSENPMTAPAPEVATKPFVGSQPSEEQQRHRH</sequence>
<dbReference type="AlphaFoldDB" id="A0AAD4BL41"/>
<proteinExistence type="predicted"/>